<dbReference type="AlphaFoldDB" id="A0A1H4DMA3"/>
<accession>A0A1H4DMA3</accession>
<protein>
    <submittedName>
        <fullName evidence="2">Uncharacterized protein</fullName>
    </submittedName>
</protein>
<dbReference type="EMBL" id="FNQF01000012">
    <property type="protein sequence ID" value="SEA73737.1"/>
    <property type="molecule type" value="Genomic_DNA"/>
</dbReference>
<keyword evidence="1" id="KW-0472">Membrane</keyword>
<gene>
    <name evidence="2" type="ORF">SAMN05421540_11230</name>
</gene>
<organism evidence="2 3">
    <name type="scientific">Psychroflexus halocasei</name>
    <dbReference type="NCBI Taxonomy" id="908615"/>
    <lineage>
        <taxon>Bacteria</taxon>
        <taxon>Pseudomonadati</taxon>
        <taxon>Bacteroidota</taxon>
        <taxon>Flavobacteriia</taxon>
        <taxon>Flavobacteriales</taxon>
        <taxon>Flavobacteriaceae</taxon>
        <taxon>Psychroflexus</taxon>
    </lineage>
</organism>
<keyword evidence="3" id="KW-1185">Reference proteome</keyword>
<keyword evidence="1" id="KW-1133">Transmembrane helix</keyword>
<evidence type="ECO:0000313" key="3">
    <source>
        <dbReference type="Proteomes" id="UP000198820"/>
    </source>
</evidence>
<evidence type="ECO:0000313" key="2">
    <source>
        <dbReference type="EMBL" id="SEA73737.1"/>
    </source>
</evidence>
<dbReference type="STRING" id="908615.SAMN05421540_11230"/>
<dbReference type="RefSeq" id="WP_093245737.1">
    <property type="nucleotide sequence ID" value="NZ_FNQF01000012.1"/>
</dbReference>
<feature type="transmembrane region" description="Helical" evidence="1">
    <location>
        <begin position="43"/>
        <end position="62"/>
    </location>
</feature>
<sequence length="217" mass="25113">MKDLEKNIRTQMEEREIQPSEHAWFKITEELDRPKKKSSQKLYFIRGLAVGLVLFFGIYIFYEPQKSNSKIPANENFVEVEMQTEQTQNKHLLLESQGVSFVKIPKQKISIYRITSSKTQAFSNSQKISNYAETLLRQVETEIQAENMSPIDEVEILLAEAQSKLKTSEDQKIIAEISAEELLAEVNADIEDESFRTKVWFAIKEKFKEAKSALTKL</sequence>
<name>A0A1H4DMA3_9FLAO</name>
<proteinExistence type="predicted"/>
<keyword evidence="1" id="KW-0812">Transmembrane</keyword>
<evidence type="ECO:0000256" key="1">
    <source>
        <dbReference type="SAM" id="Phobius"/>
    </source>
</evidence>
<reference evidence="2 3" key="1">
    <citation type="submission" date="2016-10" db="EMBL/GenBank/DDBJ databases">
        <authorList>
            <person name="de Groot N.N."/>
        </authorList>
    </citation>
    <scope>NUCLEOTIDE SEQUENCE [LARGE SCALE GENOMIC DNA]</scope>
    <source>
        <strain evidence="2 3">DSM 23581</strain>
    </source>
</reference>
<dbReference type="Proteomes" id="UP000198820">
    <property type="component" value="Unassembled WGS sequence"/>
</dbReference>